<dbReference type="Pfam" id="PF12096">
    <property type="entry name" value="DUF3572"/>
    <property type="match status" value="1"/>
</dbReference>
<dbReference type="EMBL" id="AAMO01000010">
    <property type="protein sequence ID" value="EAQ01927.1"/>
    <property type="molecule type" value="Genomic_DNA"/>
</dbReference>
<name>A3U1Z3_PSEBH</name>
<dbReference type="InterPro" id="IPR021955">
    <property type="entry name" value="DUF3572"/>
</dbReference>
<dbReference type="eggNOG" id="ENOG5032S6E">
    <property type="taxonomic scope" value="Bacteria"/>
</dbReference>
<evidence type="ECO:0000313" key="2">
    <source>
        <dbReference type="Proteomes" id="UP000004318"/>
    </source>
</evidence>
<evidence type="ECO:0000313" key="1">
    <source>
        <dbReference type="EMBL" id="EAQ01927.1"/>
    </source>
</evidence>
<comment type="caution">
    <text evidence="1">The sequence shown here is derived from an EMBL/GenBank/DDBJ whole genome shotgun (WGS) entry which is preliminary data.</text>
</comment>
<keyword evidence="2" id="KW-1185">Reference proteome</keyword>
<dbReference type="HOGENOM" id="CLU_165306_0_0_5"/>
<proteinExistence type="predicted"/>
<sequence length="99" mass="10715">MKGKGQHVDQDQSQTVALGALNWLLANEDLRGVFLGASGLAPQDLRERAAEPELLASVLDFILMDDAWVTACCDAQGLPYDAILRAREGLPGGQQVHWT</sequence>
<accession>A3U1Z3</accession>
<reference evidence="1 2" key="1">
    <citation type="journal article" date="2010" name="J. Bacteriol.">
        <title>Genome sequences of Oceanicola granulosus HTCC2516(T) and Oceanicola batsensis HTCC2597(TDelta).</title>
        <authorList>
            <person name="Thrash J.C."/>
            <person name="Cho J.C."/>
            <person name="Vergin K.L."/>
            <person name="Giovannoni S.J."/>
        </authorList>
    </citation>
    <scope>NUCLEOTIDE SEQUENCE [LARGE SCALE GENOMIC DNA]</scope>
    <source>
        <strain evidence="2">ATCC BAA-863 / DSM 15984 / KCTC 12145 / HTCC2597</strain>
    </source>
</reference>
<dbReference type="STRING" id="252305.OB2597_00880"/>
<dbReference type="Proteomes" id="UP000004318">
    <property type="component" value="Unassembled WGS sequence"/>
</dbReference>
<protein>
    <recommendedName>
        <fullName evidence="3">DUF3572 domain-containing protein</fullName>
    </recommendedName>
</protein>
<evidence type="ECO:0008006" key="3">
    <source>
        <dbReference type="Google" id="ProtNLM"/>
    </source>
</evidence>
<dbReference type="OrthoDB" id="7356934at2"/>
<dbReference type="RefSeq" id="WP_009804430.1">
    <property type="nucleotide sequence ID" value="NZ_CH724131.1"/>
</dbReference>
<organism evidence="1 2">
    <name type="scientific">Pseudooceanicola batsensis (strain ATCC BAA-863 / DSM 15984 / KCTC 12145 / HTCC2597)</name>
    <name type="common">Oceanicola batsensis</name>
    <dbReference type="NCBI Taxonomy" id="252305"/>
    <lineage>
        <taxon>Bacteria</taxon>
        <taxon>Pseudomonadati</taxon>
        <taxon>Pseudomonadota</taxon>
        <taxon>Alphaproteobacteria</taxon>
        <taxon>Rhodobacterales</taxon>
        <taxon>Paracoccaceae</taxon>
        <taxon>Pseudooceanicola</taxon>
    </lineage>
</organism>
<gene>
    <name evidence="1" type="ORF">OB2597_00880</name>
</gene>
<dbReference type="AlphaFoldDB" id="A3U1Z3"/>